<dbReference type="PANTHER" id="PTHR44520">
    <property type="entry name" value="RESPONSE REGULATOR RCP1-RELATED"/>
    <property type="match status" value="1"/>
</dbReference>
<dbReference type="GO" id="GO:0000160">
    <property type="term" value="P:phosphorelay signal transduction system"/>
    <property type="evidence" value="ECO:0007669"/>
    <property type="project" value="InterPro"/>
</dbReference>
<reference evidence="3 4" key="1">
    <citation type="journal article" date="2015" name="Genome Announc.">
        <title>Complete Genome of Geobacter pickeringii G13T, a Metal-Reducing Isolate from Sedimentary Kaolin Deposits.</title>
        <authorList>
            <person name="Badalamenti J.P."/>
            <person name="Bond D.R."/>
        </authorList>
    </citation>
    <scope>NUCLEOTIDE SEQUENCE [LARGE SCALE GENOMIC DNA]</scope>
    <source>
        <strain evidence="3 4">G13</strain>
    </source>
</reference>
<feature type="modified residue" description="4-aspartylphosphate" evidence="1">
    <location>
        <position position="65"/>
    </location>
</feature>
<evidence type="ECO:0000313" key="4">
    <source>
        <dbReference type="Proteomes" id="UP000057609"/>
    </source>
</evidence>
<dbReference type="Gene3D" id="3.40.50.2300">
    <property type="match status" value="1"/>
</dbReference>
<dbReference type="OrthoDB" id="5398392at2"/>
<dbReference type="HOGENOM" id="CLU_000445_69_17_7"/>
<dbReference type="Pfam" id="PF00072">
    <property type="entry name" value="Response_reg"/>
    <property type="match status" value="1"/>
</dbReference>
<protein>
    <submittedName>
        <fullName evidence="3">Chemotaxis protein CheY</fullName>
    </submittedName>
</protein>
<evidence type="ECO:0000256" key="1">
    <source>
        <dbReference type="PROSITE-ProRule" id="PRU00169"/>
    </source>
</evidence>
<dbReference type="PANTHER" id="PTHR44520:SF1">
    <property type="entry name" value="TWO-COMPONENT SYSTEM REGULATORY PROTEIN"/>
    <property type="match status" value="1"/>
</dbReference>
<dbReference type="SMART" id="SM00448">
    <property type="entry name" value="REC"/>
    <property type="match status" value="1"/>
</dbReference>
<proteinExistence type="predicted"/>
<dbReference type="AlphaFoldDB" id="A0A0B5BDQ7"/>
<dbReference type="KEGG" id="gpi:GPICK_15625"/>
<sequence>MEAKQILLVEDNPDDEFLELRALRRQGLEEVVVARDGEQAISLILGDRVSSRDRSAAGPWLVLLDLKLPKVDGIEVLRAIRSNDRTRDIPVIVISSSCEGVEVQRCRELGVTHYFTKPLDGEKLVGVLREAGLLDGAAP</sequence>
<name>A0A0B5BDQ7_9BACT</name>
<feature type="domain" description="Response regulatory" evidence="2">
    <location>
        <begin position="5"/>
        <end position="132"/>
    </location>
</feature>
<dbReference type="InterPro" id="IPR052893">
    <property type="entry name" value="TCS_response_regulator"/>
</dbReference>
<dbReference type="CDD" id="cd17557">
    <property type="entry name" value="REC_Rcp-like"/>
    <property type="match status" value="1"/>
</dbReference>
<accession>A0A0B5BDQ7</accession>
<dbReference type="PROSITE" id="PS50110">
    <property type="entry name" value="RESPONSE_REGULATORY"/>
    <property type="match status" value="1"/>
</dbReference>
<dbReference type="Proteomes" id="UP000057609">
    <property type="component" value="Chromosome"/>
</dbReference>
<dbReference type="STRING" id="345632.GPICK_15625"/>
<gene>
    <name evidence="3" type="ORF">GPICK_15625</name>
</gene>
<dbReference type="InterPro" id="IPR001789">
    <property type="entry name" value="Sig_transdc_resp-reg_receiver"/>
</dbReference>
<dbReference type="InterPro" id="IPR011006">
    <property type="entry name" value="CheY-like_superfamily"/>
</dbReference>
<keyword evidence="4" id="KW-1185">Reference proteome</keyword>
<dbReference type="SUPFAM" id="SSF52172">
    <property type="entry name" value="CheY-like"/>
    <property type="match status" value="1"/>
</dbReference>
<dbReference type="RefSeq" id="WP_039744780.1">
    <property type="nucleotide sequence ID" value="NZ_CP009788.1"/>
</dbReference>
<evidence type="ECO:0000313" key="3">
    <source>
        <dbReference type="EMBL" id="AJE04607.1"/>
    </source>
</evidence>
<dbReference type="EMBL" id="CP009788">
    <property type="protein sequence ID" value="AJE04607.1"/>
    <property type="molecule type" value="Genomic_DNA"/>
</dbReference>
<keyword evidence="1" id="KW-0597">Phosphoprotein</keyword>
<evidence type="ECO:0000259" key="2">
    <source>
        <dbReference type="PROSITE" id="PS50110"/>
    </source>
</evidence>
<organism evidence="3 4">
    <name type="scientific">Geobacter pickeringii</name>
    <dbReference type="NCBI Taxonomy" id="345632"/>
    <lineage>
        <taxon>Bacteria</taxon>
        <taxon>Pseudomonadati</taxon>
        <taxon>Thermodesulfobacteriota</taxon>
        <taxon>Desulfuromonadia</taxon>
        <taxon>Geobacterales</taxon>
        <taxon>Geobacteraceae</taxon>
        <taxon>Geobacter</taxon>
    </lineage>
</organism>